<evidence type="ECO:0000313" key="2">
    <source>
        <dbReference type="Proteomes" id="UP001152320"/>
    </source>
</evidence>
<proteinExistence type="predicted"/>
<reference evidence="1" key="1">
    <citation type="submission" date="2021-10" db="EMBL/GenBank/DDBJ databases">
        <title>Tropical sea cucumber genome reveals ecological adaptation and Cuvierian tubules defense mechanism.</title>
        <authorList>
            <person name="Chen T."/>
        </authorList>
    </citation>
    <scope>NUCLEOTIDE SEQUENCE</scope>
    <source>
        <strain evidence="1">Nanhai2018</strain>
        <tissue evidence="1">Muscle</tissue>
    </source>
</reference>
<dbReference type="EMBL" id="JAIZAY010000012">
    <property type="protein sequence ID" value="KAJ8031445.1"/>
    <property type="molecule type" value="Genomic_DNA"/>
</dbReference>
<comment type="caution">
    <text evidence="1">The sequence shown here is derived from an EMBL/GenBank/DDBJ whole genome shotgun (WGS) entry which is preliminary data.</text>
</comment>
<keyword evidence="2" id="KW-1185">Reference proteome</keyword>
<name>A0A9Q1BRR3_HOLLE</name>
<sequence>MNLSFSKSGKSFYLPLGCLSLHWQTFGQQVKGVLTNANEACIQTGNRYVHLGRCWFGKGLSKHSPLHVGNSNNMNMISEISSGWRGFPISYDC</sequence>
<accession>A0A9Q1BRR3</accession>
<dbReference type="Proteomes" id="UP001152320">
    <property type="component" value="Chromosome 12"/>
</dbReference>
<evidence type="ECO:0000313" key="1">
    <source>
        <dbReference type="EMBL" id="KAJ8031445.1"/>
    </source>
</evidence>
<protein>
    <submittedName>
        <fullName evidence="1">Uncharacterized protein</fullName>
    </submittedName>
</protein>
<dbReference type="AlphaFoldDB" id="A0A9Q1BRR3"/>
<organism evidence="1 2">
    <name type="scientific">Holothuria leucospilota</name>
    <name type="common">Black long sea cucumber</name>
    <name type="synonym">Mertensiothuria leucospilota</name>
    <dbReference type="NCBI Taxonomy" id="206669"/>
    <lineage>
        <taxon>Eukaryota</taxon>
        <taxon>Metazoa</taxon>
        <taxon>Echinodermata</taxon>
        <taxon>Eleutherozoa</taxon>
        <taxon>Echinozoa</taxon>
        <taxon>Holothuroidea</taxon>
        <taxon>Aspidochirotacea</taxon>
        <taxon>Aspidochirotida</taxon>
        <taxon>Holothuriidae</taxon>
        <taxon>Holothuria</taxon>
    </lineage>
</organism>
<gene>
    <name evidence="1" type="ORF">HOLleu_24636</name>
</gene>